<protein>
    <submittedName>
        <fullName evidence="2">Uncharacterized protein</fullName>
    </submittedName>
</protein>
<keyword evidence="1" id="KW-0812">Transmembrane</keyword>
<proteinExistence type="predicted"/>
<feature type="transmembrane region" description="Helical" evidence="1">
    <location>
        <begin position="60"/>
        <end position="85"/>
    </location>
</feature>
<dbReference type="Proteomes" id="UP001186944">
    <property type="component" value="Unassembled WGS sequence"/>
</dbReference>
<dbReference type="AlphaFoldDB" id="A0AA88YBG7"/>
<name>A0AA88YBG7_PINIB</name>
<keyword evidence="3" id="KW-1185">Reference proteome</keyword>
<comment type="caution">
    <text evidence="2">The sequence shown here is derived from an EMBL/GenBank/DDBJ whole genome shotgun (WGS) entry which is preliminary data.</text>
</comment>
<keyword evidence="1" id="KW-1133">Transmembrane helix</keyword>
<feature type="transmembrane region" description="Helical" evidence="1">
    <location>
        <begin position="105"/>
        <end position="124"/>
    </location>
</feature>
<gene>
    <name evidence="2" type="ORF">FSP39_006435</name>
</gene>
<dbReference type="EMBL" id="VSWD01000005">
    <property type="protein sequence ID" value="KAK3101798.1"/>
    <property type="molecule type" value="Genomic_DNA"/>
</dbReference>
<sequence>MDFDNEAYKNSLRQSVVELRHLGEEWGMTEGEINSCIERALEEENVGGTKDSSQRNKNGFFSFIMLTFIMFTVIILGKPCSIVISSIIENINVFLRLLILPLRDFFNLVSSFFLYIFCKILIMIGV</sequence>
<accession>A0AA88YBG7</accession>
<evidence type="ECO:0000256" key="1">
    <source>
        <dbReference type="SAM" id="Phobius"/>
    </source>
</evidence>
<organism evidence="2 3">
    <name type="scientific">Pinctada imbricata</name>
    <name type="common">Atlantic pearl-oyster</name>
    <name type="synonym">Pinctada martensii</name>
    <dbReference type="NCBI Taxonomy" id="66713"/>
    <lineage>
        <taxon>Eukaryota</taxon>
        <taxon>Metazoa</taxon>
        <taxon>Spiralia</taxon>
        <taxon>Lophotrochozoa</taxon>
        <taxon>Mollusca</taxon>
        <taxon>Bivalvia</taxon>
        <taxon>Autobranchia</taxon>
        <taxon>Pteriomorphia</taxon>
        <taxon>Pterioida</taxon>
        <taxon>Pterioidea</taxon>
        <taxon>Pteriidae</taxon>
        <taxon>Pinctada</taxon>
    </lineage>
</organism>
<evidence type="ECO:0000313" key="2">
    <source>
        <dbReference type="EMBL" id="KAK3101798.1"/>
    </source>
</evidence>
<keyword evidence="1" id="KW-0472">Membrane</keyword>
<reference evidence="2" key="1">
    <citation type="submission" date="2019-08" db="EMBL/GenBank/DDBJ databases">
        <title>The improved chromosome-level genome for the pearl oyster Pinctada fucata martensii using PacBio sequencing and Hi-C.</title>
        <authorList>
            <person name="Zheng Z."/>
        </authorList>
    </citation>
    <scope>NUCLEOTIDE SEQUENCE</scope>
    <source>
        <strain evidence="2">ZZ-2019</strain>
        <tissue evidence="2">Adductor muscle</tissue>
    </source>
</reference>
<evidence type="ECO:0000313" key="3">
    <source>
        <dbReference type="Proteomes" id="UP001186944"/>
    </source>
</evidence>